<dbReference type="Pfam" id="PF07162">
    <property type="entry name" value="B9-C2"/>
    <property type="match status" value="1"/>
</dbReference>
<keyword evidence="3" id="KW-0970">Cilium biogenesis/degradation</keyword>
<organism evidence="6 7">
    <name type="scientific">Ditylenchus dipsaci</name>
    <dbReference type="NCBI Taxonomy" id="166011"/>
    <lineage>
        <taxon>Eukaryota</taxon>
        <taxon>Metazoa</taxon>
        <taxon>Ecdysozoa</taxon>
        <taxon>Nematoda</taxon>
        <taxon>Chromadorea</taxon>
        <taxon>Rhabditida</taxon>
        <taxon>Tylenchina</taxon>
        <taxon>Tylenchomorpha</taxon>
        <taxon>Sphaerularioidea</taxon>
        <taxon>Anguinidae</taxon>
        <taxon>Anguininae</taxon>
        <taxon>Ditylenchus</taxon>
    </lineage>
</organism>
<proteinExistence type="predicted"/>
<dbReference type="PROSITE" id="PS51381">
    <property type="entry name" value="C2_B9"/>
    <property type="match status" value="1"/>
</dbReference>
<keyword evidence="4" id="KW-0206">Cytoskeleton</keyword>
<sequence>MKFTVPFSASVLKNPISNKLSVEQHRKQSSLAKSEQTMCIMGYFGNLEQQQQLSGLSNGYDPVDEHLLCQVTLQNERPDMETTHILSRSKNRAIRVRSSHRAFDESLRISKGENEGEEEGDTTQQKYGLFDLPEAHMHWMHYFINIEEGINFLHDGLFVEYTVELPANVQAVDKDQLNGRSQLCYSKGEGRNDVVRFSLPIQFTLAYPTWRRKYGEVVTWPRLLLRIVSEDNWHRFYIDGYASMGLPIQPGQYRQGVDCWRVVNPHSHQATMRELYLGQAVDLKNLELAGSRDANEQWDEWKHALRIMKVLNEFEHAKQQLLRLRTKKMPLMKFNG</sequence>
<evidence type="ECO:0000256" key="1">
    <source>
        <dbReference type="ARBA" id="ARBA00004120"/>
    </source>
</evidence>
<dbReference type="GO" id="GO:0036038">
    <property type="term" value="C:MKS complex"/>
    <property type="evidence" value="ECO:0007669"/>
    <property type="project" value="TreeGrafter"/>
</dbReference>
<evidence type="ECO:0000256" key="5">
    <source>
        <dbReference type="ARBA" id="ARBA00023273"/>
    </source>
</evidence>
<name>A0A915E2E7_9BILA</name>
<keyword evidence="6" id="KW-1185">Reference proteome</keyword>
<reference evidence="7" key="1">
    <citation type="submission" date="2022-11" db="UniProtKB">
        <authorList>
            <consortium name="WormBaseParasite"/>
        </authorList>
    </citation>
    <scope>IDENTIFICATION</scope>
</reference>
<evidence type="ECO:0000256" key="3">
    <source>
        <dbReference type="ARBA" id="ARBA00022794"/>
    </source>
</evidence>
<evidence type="ECO:0000313" key="7">
    <source>
        <dbReference type="WBParaSite" id="jg25979"/>
    </source>
</evidence>
<evidence type="ECO:0000256" key="2">
    <source>
        <dbReference type="ARBA" id="ARBA00022490"/>
    </source>
</evidence>
<dbReference type="AlphaFoldDB" id="A0A915E2E7"/>
<dbReference type="InterPro" id="IPR010796">
    <property type="entry name" value="C2_B9-type_dom"/>
</dbReference>
<dbReference type="Proteomes" id="UP000887574">
    <property type="component" value="Unplaced"/>
</dbReference>
<comment type="subcellular location">
    <subcellularLocation>
        <location evidence="1">Cytoplasm</location>
        <location evidence="1">Cytoskeleton</location>
        <location evidence="1">Cilium basal body</location>
    </subcellularLocation>
</comment>
<keyword evidence="5" id="KW-0966">Cell projection</keyword>
<dbReference type="PANTHER" id="PTHR12968:SF4">
    <property type="entry name" value="TECTONIC-LIKE COMPLEX MEMBER MKS1"/>
    <property type="match status" value="1"/>
</dbReference>
<evidence type="ECO:0000256" key="4">
    <source>
        <dbReference type="ARBA" id="ARBA00023212"/>
    </source>
</evidence>
<keyword evidence="2" id="KW-0963">Cytoplasm</keyword>
<dbReference type="GO" id="GO:0060271">
    <property type="term" value="P:cilium assembly"/>
    <property type="evidence" value="ECO:0007669"/>
    <property type="project" value="TreeGrafter"/>
</dbReference>
<evidence type="ECO:0000313" key="6">
    <source>
        <dbReference type="Proteomes" id="UP000887574"/>
    </source>
</evidence>
<dbReference type="WBParaSite" id="jg25979">
    <property type="protein sequence ID" value="jg25979"/>
    <property type="gene ID" value="jg25979"/>
</dbReference>
<accession>A0A915E2E7</accession>
<protein>
    <submittedName>
        <fullName evidence="7">Uncharacterized protein</fullName>
    </submittedName>
</protein>
<dbReference type="PANTHER" id="PTHR12968">
    <property type="entry name" value="B9 DOMAIN-CONTAINING"/>
    <property type="match status" value="1"/>
</dbReference>